<dbReference type="Proteomes" id="UP000778262">
    <property type="component" value="Unassembled WGS sequence"/>
</dbReference>
<dbReference type="RefSeq" id="WP_161590388.1">
    <property type="nucleotide sequence ID" value="NZ_RPBY01000001.1"/>
</dbReference>
<gene>
    <name evidence="2" type="ORF">EHJ13_03695</name>
</gene>
<dbReference type="EMBL" id="RPBY01000001">
    <property type="protein sequence ID" value="NCH86561.1"/>
    <property type="molecule type" value="Genomic_DNA"/>
</dbReference>
<dbReference type="Pfam" id="PF06097">
    <property type="entry name" value="DUF945"/>
    <property type="match status" value="1"/>
</dbReference>
<reference evidence="2" key="1">
    <citation type="submission" date="2018-11" db="EMBL/GenBank/DDBJ databases">
        <title>Genomics analysis of Putative Virulence Factors on Adhesion and Cytotoxicity for Cronobacter spp.</title>
        <authorList>
            <person name="Cui J."/>
        </authorList>
    </citation>
    <scope>NUCLEOTIDE SEQUENCE</scope>
    <source>
        <strain evidence="2">SD69</strain>
    </source>
</reference>
<name>A0A9Q4XQ45_9ENTR</name>
<protein>
    <submittedName>
        <fullName evidence="2">DUF945 domain-containing protein</fullName>
    </submittedName>
</protein>
<evidence type="ECO:0000313" key="2">
    <source>
        <dbReference type="EMBL" id="NCH86561.1"/>
    </source>
</evidence>
<proteinExistence type="predicted"/>
<feature type="region of interest" description="Disordered" evidence="1">
    <location>
        <begin position="495"/>
        <end position="523"/>
    </location>
</feature>
<evidence type="ECO:0000256" key="1">
    <source>
        <dbReference type="SAM" id="MobiDB-lite"/>
    </source>
</evidence>
<accession>A0A9Q4XQ45</accession>
<dbReference type="AlphaFoldDB" id="A0A9Q4XQ45"/>
<sequence length="523" mass="56014">MKKSLVAVGVIVALGVIWTGGAWYTGKQFEKHVGEMVAEANAQLKLSAPQAGLELGYQDYQRGLFSSHLQLVVKPAAGQQESLLKPGQSVVLDQVVSHGPFPLADLKKLNILPAMASVHTTLVNNDTTKALFAMAKGQSFADVQTRIGYGGATSSDIRLQALNYETPEEKVAFSGGDFQLDADKDGNDVSLKGEADSGLVNAVNEYGQRVQLTFNGLKADGNTKMTSFKERVGEQKLTLEKLAVAIEGQEMALLEGISLNGKSDVAKDGKSIDSQMDYVMNSLKVQNQDLGSGKMTLKIGNIDGQAWHQFSQQYNERSRALMAQPGIMDNPEQYQQQATEILVSSLPLLLKGNPVITIAPLSWKNAKGESTFNLSLFLKDPSQAPVSAAQATPEEQLDRVVKSLDSKLVIPVDMATEMMTQVAKLEGYQQADAEKLAGQQVKGLAAMGQMFRITTMQDNSIVTSLQYANGQVNLNGQKMPLADFIGMFGMAGLGAPEPQAMPEQGAPGAAPAPQAPALSVPQQ</sequence>
<feature type="compositionally biased region" description="Low complexity" evidence="1">
    <location>
        <begin position="498"/>
        <end position="523"/>
    </location>
</feature>
<dbReference type="InterPro" id="IPR010352">
    <property type="entry name" value="DUF945"/>
</dbReference>
<comment type="caution">
    <text evidence="2">The sequence shown here is derived from an EMBL/GenBank/DDBJ whole genome shotgun (WGS) entry which is preliminary data.</text>
</comment>
<organism evidence="2 3">
    <name type="scientific">Cronobacter dublinensis</name>
    <dbReference type="NCBI Taxonomy" id="413497"/>
    <lineage>
        <taxon>Bacteria</taxon>
        <taxon>Pseudomonadati</taxon>
        <taxon>Pseudomonadota</taxon>
        <taxon>Gammaproteobacteria</taxon>
        <taxon>Enterobacterales</taxon>
        <taxon>Enterobacteriaceae</taxon>
        <taxon>Cronobacter</taxon>
    </lineage>
</organism>
<evidence type="ECO:0000313" key="3">
    <source>
        <dbReference type="Proteomes" id="UP000778262"/>
    </source>
</evidence>